<reference evidence="5 6" key="1">
    <citation type="submission" date="2018-05" db="EMBL/GenBank/DDBJ databases">
        <title>Genomic Encyclopedia of Type Strains, Phase IV (KMG-IV): sequencing the most valuable type-strain genomes for metagenomic binning, comparative biology and taxonomic classification.</title>
        <authorList>
            <person name="Goeker M."/>
        </authorList>
    </citation>
    <scope>NUCLEOTIDE SEQUENCE [LARGE SCALE GENOMIC DNA]</scope>
    <source>
        <strain evidence="5 6">DSM 24995</strain>
    </source>
</reference>
<evidence type="ECO:0000256" key="1">
    <source>
        <dbReference type="ARBA" id="ARBA00001964"/>
    </source>
</evidence>
<dbReference type="Pfam" id="PF02780">
    <property type="entry name" value="Transketolase_C"/>
    <property type="match status" value="1"/>
</dbReference>
<dbReference type="InterPro" id="IPR033248">
    <property type="entry name" value="Transketolase_C"/>
</dbReference>
<evidence type="ECO:0000256" key="3">
    <source>
        <dbReference type="ARBA" id="ARBA00023052"/>
    </source>
</evidence>
<dbReference type="InterPro" id="IPR051157">
    <property type="entry name" value="PDH/Transketolase"/>
</dbReference>
<name>A0A2V3YBK8_9FIRM</name>
<evidence type="ECO:0000313" key="5">
    <source>
        <dbReference type="EMBL" id="PXX56781.1"/>
    </source>
</evidence>
<evidence type="ECO:0000313" key="6">
    <source>
        <dbReference type="Proteomes" id="UP000248057"/>
    </source>
</evidence>
<keyword evidence="6" id="KW-1185">Reference proteome</keyword>
<dbReference type="PANTHER" id="PTHR43825">
    <property type="entry name" value="PYRUVATE DEHYDROGENASE E1 COMPONENT"/>
    <property type="match status" value="1"/>
</dbReference>
<organism evidence="5 6">
    <name type="scientific">Hungatella effluvii</name>
    <dbReference type="NCBI Taxonomy" id="1096246"/>
    <lineage>
        <taxon>Bacteria</taxon>
        <taxon>Bacillati</taxon>
        <taxon>Bacillota</taxon>
        <taxon>Clostridia</taxon>
        <taxon>Lachnospirales</taxon>
        <taxon>Lachnospiraceae</taxon>
        <taxon>Hungatella</taxon>
    </lineage>
</organism>
<dbReference type="GeneID" id="86059441"/>
<dbReference type="InterPro" id="IPR009014">
    <property type="entry name" value="Transketo_C/PFOR_II"/>
</dbReference>
<dbReference type="CDD" id="cd07033">
    <property type="entry name" value="TPP_PYR_DXS_TK_like"/>
    <property type="match status" value="1"/>
</dbReference>
<dbReference type="Proteomes" id="UP000248057">
    <property type="component" value="Unassembled WGS sequence"/>
</dbReference>
<dbReference type="SUPFAM" id="SSF52922">
    <property type="entry name" value="TK C-terminal domain-like"/>
    <property type="match status" value="1"/>
</dbReference>
<proteinExistence type="inferred from homology"/>
<dbReference type="EMBL" id="QJKD01000001">
    <property type="protein sequence ID" value="PXX56781.1"/>
    <property type="molecule type" value="Genomic_DNA"/>
</dbReference>
<dbReference type="PANTHER" id="PTHR43825:SF1">
    <property type="entry name" value="TRANSKETOLASE-LIKE PYRIMIDINE-BINDING DOMAIN-CONTAINING PROTEIN"/>
    <property type="match status" value="1"/>
</dbReference>
<dbReference type="Gene3D" id="3.40.50.970">
    <property type="match status" value="1"/>
</dbReference>
<dbReference type="InterPro" id="IPR005475">
    <property type="entry name" value="Transketolase-like_Pyr-bd"/>
</dbReference>
<evidence type="ECO:0000256" key="2">
    <source>
        <dbReference type="ARBA" id="ARBA00007131"/>
    </source>
</evidence>
<dbReference type="RefSeq" id="WP_110321118.1">
    <property type="nucleotide sequence ID" value="NZ_QJKD01000001.1"/>
</dbReference>
<feature type="domain" description="Transketolase-like pyrimidine-binding" evidence="4">
    <location>
        <begin position="10"/>
        <end position="175"/>
    </location>
</feature>
<comment type="similarity">
    <text evidence="2">Belongs to the transketolase family.</text>
</comment>
<dbReference type="InterPro" id="IPR029061">
    <property type="entry name" value="THDP-binding"/>
</dbReference>
<dbReference type="FunFam" id="3.40.50.970:FF:000129">
    <property type="entry name" value="Transketolase"/>
    <property type="match status" value="1"/>
</dbReference>
<gene>
    <name evidence="5" type="ORF">DFR60_10185</name>
</gene>
<dbReference type="SMART" id="SM00861">
    <property type="entry name" value="Transket_pyr"/>
    <property type="match status" value="1"/>
</dbReference>
<evidence type="ECO:0000259" key="4">
    <source>
        <dbReference type="SMART" id="SM00861"/>
    </source>
</evidence>
<sequence>MQVKEKVSLFSQLEASAGKLEQLMENDEQIIIITADLAESCKLKRIEKRFPDRFINVGIAEQNMVSIAAGLAHEGFKPFVHTFSVFSSLRACEQIRTDVFYNQANVKIIGTHCGMSAGQAGSTHFSLEDIGVIRAMPESIMIAPADAVSAAKFIELLSGIKGPAYVRLDRNPLPNLYDESYEAVIGKGKVLTEGRDIAVIAIGEAVSEAMAAGKELLQQGGPVITVVDMATIKPMDCDLLRRLSENHSVFITVEEHNVYGGLGSAVGQAAAELGLGIRLKCIGIPDCYPQGNPIGCNRALYGLDKKSIKETVEKLYGVTGSRDRGINYESGVDE</sequence>
<keyword evidence="3" id="KW-0786">Thiamine pyrophosphate</keyword>
<dbReference type="Pfam" id="PF02779">
    <property type="entry name" value="Transket_pyr"/>
    <property type="match status" value="1"/>
</dbReference>
<dbReference type="Gene3D" id="3.40.50.920">
    <property type="match status" value="1"/>
</dbReference>
<comment type="caution">
    <text evidence="5">The sequence shown here is derived from an EMBL/GenBank/DDBJ whole genome shotgun (WGS) entry which is preliminary data.</text>
</comment>
<protein>
    <submittedName>
        <fullName evidence="5">Transketolase subunit B</fullName>
    </submittedName>
</protein>
<dbReference type="AlphaFoldDB" id="A0A2V3YBK8"/>
<dbReference type="SUPFAM" id="SSF52518">
    <property type="entry name" value="Thiamin diphosphate-binding fold (THDP-binding)"/>
    <property type="match status" value="1"/>
</dbReference>
<accession>A0A2V3YBK8</accession>
<comment type="cofactor">
    <cofactor evidence="1">
        <name>thiamine diphosphate</name>
        <dbReference type="ChEBI" id="CHEBI:58937"/>
    </cofactor>
</comment>